<accession>A0A3D1JIZ4</accession>
<name>A0A3D1JIZ4_9CHLR</name>
<reference evidence="5 6" key="1">
    <citation type="journal article" date="2018" name="Nat. Biotechnol.">
        <title>A standardized bacterial taxonomy based on genome phylogeny substantially revises the tree of life.</title>
        <authorList>
            <person name="Parks D.H."/>
            <person name="Chuvochina M."/>
            <person name="Waite D.W."/>
            <person name="Rinke C."/>
            <person name="Skarshewski A."/>
            <person name="Chaumeil P.A."/>
            <person name="Hugenholtz P."/>
        </authorList>
    </citation>
    <scope>NUCLEOTIDE SEQUENCE [LARGE SCALE GENOMIC DNA]</scope>
    <source>
        <strain evidence="5">UBA8781</strain>
    </source>
</reference>
<sequence>MRKPSAPRQNPKKPDQNPAGDVYNLAGDFRHATINIHSTLISAQEVKELENLPPEPGAPPYLGLQYFNEEDADRFFGRELLTARLVNRLKSTRFLAVIGDSGSGKSSLVRAGVVPALKRGVRLGDDSLPPTDSPKWEYRLFTPSAHPVDALAAALTYDAASPASLAATVTSLQEDPHSLILILRQILARCGSPRLFLVIDQFEEVFSQCHQEEERRVFFEALLSICDPADDQPVSVLILLRADFYARLAQYDRLRDLVASQQEFIGAMTRNELFDAIVKPAALGNWKIQEGLVEVMLDDIGNEPGALPLLSHALLETWNRRRQRTMTLSGYTEAGGVRGAIARTAEAVFQQRLTAEQRPVARMIFLRLTELNEDAQDTRRRAPFSELITRAIDPLTIDTVLSILVEARLVTTGVVEPGDVKTVEVAHEALIREWPTLRQWLEEDREGLLLHRQLTDGAADWLRLQRDPGALFRGKRLQQVNEWASQNPTLLSLDEQAFLQASCQALVEEQARERRYRQALVLRRVVFPVSAVALAGMLVALFFLTGLNVRFKTPAKMNGVFNIAVAEFGLIDGQGNQRSVPGEGGKLVSGWVANKLRSELATDPNLLVWQDGPELQRQNVQIGRVTGLTPAERAASAAALAERLNAQMVVFGDMDTRQQPARLKLEFWLAPQLDYRFEVSSNGYTTGGDLLIRDVTHPGIEIQPEINRQASTLAWVALGLTRMRFGQEREALQAFRQAEGFTPDSAAVQFFIGRESLFLSDSDLPAQQALTDEAEAAFRRAIALDPAYGNAYIGLGSVFFASAKRRVPPANHPEEELRQARALVEQALEAYHQAETLPSVSEESGTPVEFIARLGKGTAMRLLAEIHYYQGDSAAARTVAEGAVRELEALVEPFGQAGRERYLAQTYQTLGTAYQWLGFLSESEKNFAQSQKDYDLALDRYARCVEVGQNSPDQITRVEIAQKLCLSFREDLLQYLGDQGGS</sequence>
<evidence type="ECO:0000256" key="1">
    <source>
        <dbReference type="PROSITE-ProRule" id="PRU00339"/>
    </source>
</evidence>
<evidence type="ECO:0000256" key="3">
    <source>
        <dbReference type="SAM" id="Phobius"/>
    </source>
</evidence>
<dbReference type="InterPro" id="IPR027417">
    <property type="entry name" value="P-loop_NTPase"/>
</dbReference>
<comment type="caution">
    <text evidence="5">The sequence shown here is derived from an EMBL/GenBank/DDBJ whole genome shotgun (WGS) entry which is preliminary data.</text>
</comment>
<gene>
    <name evidence="5" type="ORF">DEQ80_07755</name>
</gene>
<dbReference type="Proteomes" id="UP000264141">
    <property type="component" value="Unassembled WGS sequence"/>
</dbReference>
<evidence type="ECO:0000313" key="5">
    <source>
        <dbReference type="EMBL" id="HCE17738.1"/>
    </source>
</evidence>
<evidence type="ECO:0000256" key="2">
    <source>
        <dbReference type="SAM" id="MobiDB-lite"/>
    </source>
</evidence>
<dbReference type="SUPFAM" id="SSF52540">
    <property type="entry name" value="P-loop containing nucleoside triphosphate hydrolases"/>
    <property type="match status" value="1"/>
</dbReference>
<dbReference type="InterPro" id="IPR011990">
    <property type="entry name" value="TPR-like_helical_dom_sf"/>
</dbReference>
<keyword evidence="3" id="KW-0812">Transmembrane</keyword>
<feature type="repeat" description="TPR" evidence="1">
    <location>
        <begin position="712"/>
        <end position="745"/>
    </location>
</feature>
<proteinExistence type="predicted"/>
<feature type="region of interest" description="Disordered" evidence="2">
    <location>
        <begin position="1"/>
        <end position="20"/>
    </location>
</feature>
<keyword evidence="3" id="KW-0472">Membrane</keyword>
<dbReference type="Gene3D" id="1.25.40.10">
    <property type="entry name" value="Tetratricopeptide repeat domain"/>
    <property type="match status" value="1"/>
</dbReference>
<feature type="transmembrane region" description="Helical" evidence="3">
    <location>
        <begin position="525"/>
        <end position="547"/>
    </location>
</feature>
<keyword evidence="3" id="KW-1133">Transmembrane helix</keyword>
<dbReference type="SUPFAM" id="SSF48452">
    <property type="entry name" value="TPR-like"/>
    <property type="match status" value="1"/>
</dbReference>
<evidence type="ECO:0000259" key="4">
    <source>
        <dbReference type="Pfam" id="PF20703"/>
    </source>
</evidence>
<dbReference type="InterPro" id="IPR049052">
    <property type="entry name" value="nSTAND1"/>
</dbReference>
<dbReference type="STRING" id="229919.GCA_001050195_03301"/>
<feature type="domain" description="Novel STAND NTPase 1" evidence="4">
    <location>
        <begin position="60"/>
        <end position="468"/>
    </location>
</feature>
<dbReference type="PROSITE" id="PS50005">
    <property type="entry name" value="TPR"/>
    <property type="match status" value="1"/>
</dbReference>
<dbReference type="AlphaFoldDB" id="A0A3D1JIZ4"/>
<dbReference type="Pfam" id="PF20703">
    <property type="entry name" value="nSTAND1"/>
    <property type="match status" value="1"/>
</dbReference>
<keyword evidence="1" id="KW-0802">TPR repeat</keyword>
<dbReference type="InterPro" id="IPR019734">
    <property type="entry name" value="TPR_rpt"/>
</dbReference>
<dbReference type="Gene3D" id="3.40.50.300">
    <property type="entry name" value="P-loop containing nucleotide triphosphate hydrolases"/>
    <property type="match status" value="1"/>
</dbReference>
<dbReference type="EMBL" id="DPBP01000031">
    <property type="protein sequence ID" value="HCE17738.1"/>
    <property type="molecule type" value="Genomic_DNA"/>
</dbReference>
<organism evidence="5 6">
    <name type="scientific">Anaerolinea thermolimosa</name>
    <dbReference type="NCBI Taxonomy" id="229919"/>
    <lineage>
        <taxon>Bacteria</taxon>
        <taxon>Bacillati</taxon>
        <taxon>Chloroflexota</taxon>
        <taxon>Anaerolineae</taxon>
        <taxon>Anaerolineales</taxon>
        <taxon>Anaerolineaceae</taxon>
        <taxon>Anaerolinea</taxon>
    </lineage>
</organism>
<protein>
    <recommendedName>
        <fullName evidence="4">Novel STAND NTPase 1 domain-containing protein</fullName>
    </recommendedName>
</protein>
<evidence type="ECO:0000313" key="6">
    <source>
        <dbReference type="Proteomes" id="UP000264141"/>
    </source>
</evidence>